<dbReference type="OrthoDB" id="15218at2"/>
<dbReference type="Pfam" id="PF01435">
    <property type="entry name" value="Peptidase_M48"/>
    <property type="match status" value="1"/>
</dbReference>
<keyword evidence="6 11" id="KW-0378">Hydrolase</keyword>
<dbReference type="GO" id="GO:0005886">
    <property type="term" value="C:plasma membrane"/>
    <property type="evidence" value="ECO:0007669"/>
    <property type="project" value="UniProtKB-SubCell"/>
</dbReference>
<accession>A0A4R3JE44</accession>
<keyword evidence="9 11" id="KW-0482">Metalloprotease</keyword>
<keyword evidence="5" id="KW-0479">Metal-binding</keyword>
<keyword evidence="3 11" id="KW-0645">Protease</keyword>
<dbReference type="InterPro" id="IPR001915">
    <property type="entry name" value="Peptidase_M48"/>
</dbReference>
<dbReference type="GO" id="GO:0006508">
    <property type="term" value="P:proteolysis"/>
    <property type="evidence" value="ECO:0007669"/>
    <property type="project" value="UniProtKB-KW"/>
</dbReference>
<feature type="domain" description="Peptidase M48" evidence="13">
    <location>
        <begin position="72"/>
        <end position="272"/>
    </location>
</feature>
<name>A0A4R3JE44_9PROT</name>
<dbReference type="Gene3D" id="3.30.2010.10">
    <property type="entry name" value="Metalloproteases ('zincins'), catalytic domain"/>
    <property type="match status" value="1"/>
</dbReference>
<dbReference type="EMBL" id="SLZW01000002">
    <property type="protein sequence ID" value="TCS64054.1"/>
    <property type="molecule type" value="Genomic_DNA"/>
</dbReference>
<comment type="cofactor">
    <cofactor evidence="11">
        <name>Zn(2+)</name>
        <dbReference type="ChEBI" id="CHEBI:29105"/>
    </cofactor>
    <text evidence="11">Binds 1 zinc ion per subunit.</text>
</comment>
<keyword evidence="10 12" id="KW-0472">Membrane</keyword>
<protein>
    <submittedName>
        <fullName evidence="14">Heat shock protein HtpX</fullName>
    </submittedName>
</protein>
<dbReference type="RefSeq" id="WP_132938027.1">
    <property type="nucleotide sequence ID" value="NZ_CP119676.1"/>
</dbReference>
<evidence type="ECO:0000313" key="14">
    <source>
        <dbReference type="EMBL" id="TCS64054.1"/>
    </source>
</evidence>
<dbReference type="CDD" id="cd07339">
    <property type="entry name" value="M48B_HtpX_like"/>
    <property type="match status" value="1"/>
</dbReference>
<evidence type="ECO:0000256" key="4">
    <source>
        <dbReference type="ARBA" id="ARBA00022692"/>
    </source>
</evidence>
<evidence type="ECO:0000256" key="3">
    <source>
        <dbReference type="ARBA" id="ARBA00022670"/>
    </source>
</evidence>
<evidence type="ECO:0000259" key="13">
    <source>
        <dbReference type="Pfam" id="PF01435"/>
    </source>
</evidence>
<evidence type="ECO:0000256" key="10">
    <source>
        <dbReference type="ARBA" id="ARBA00023136"/>
    </source>
</evidence>
<sequence length="311" mass="34187">MRNVFHTVALLAMMTALLAAVGWFLSGVEGVVLIVAMGWVILAFGQNVSPKMLLHAIGAYRLDAEDLPPLGELIGELARRAHLGRIPRIYLVESQIMQAFTLGGDPREATIVLTDALVKTMTIRELAGVLAHEVSHIRHGDLKILGLADLVTRMTRSLSFLGVLFLLLNIPLAVSGAAPGGYVPLPVLLLLVGAPLLSLLMQLGLSRVREFDADIGAVALSGDPIGLAHALEKLEIQQEDLWRRMFLPRRPGMDPSLLRTHPATQARIERLLAIPVDSPPLPARFLSDDIHAAQWEGLLRAPIRWFLRWWR</sequence>
<comment type="similarity">
    <text evidence="11">Belongs to the peptidase M48 family.</text>
</comment>
<keyword evidence="2" id="KW-1003">Cell membrane</keyword>
<evidence type="ECO:0000256" key="8">
    <source>
        <dbReference type="ARBA" id="ARBA00022989"/>
    </source>
</evidence>
<feature type="transmembrane region" description="Helical" evidence="12">
    <location>
        <begin position="31"/>
        <end position="48"/>
    </location>
</feature>
<evidence type="ECO:0000256" key="6">
    <source>
        <dbReference type="ARBA" id="ARBA00022801"/>
    </source>
</evidence>
<comment type="caution">
    <text evidence="14">The sequence shown here is derived from an EMBL/GenBank/DDBJ whole genome shotgun (WGS) entry which is preliminary data.</text>
</comment>
<reference evidence="14 15" key="1">
    <citation type="submission" date="2019-03" db="EMBL/GenBank/DDBJ databases">
        <title>Genomic Encyclopedia of Type Strains, Phase IV (KMG-IV): sequencing the most valuable type-strain genomes for metagenomic binning, comparative biology and taxonomic classification.</title>
        <authorList>
            <person name="Goeker M."/>
        </authorList>
    </citation>
    <scope>NUCLEOTIDE SEQUENCE [LARGE SCALE GENOMIC DNA]</scope>
    <source>
        <strain evidence="14 15">DSM 101688</strain>
    </source>
</reference>
<evidence type="ECO:0000256" key="9">
    <source>
        <dbReference type="ARBA" id="ARBA00023049"/>
    </source>
</evidence>
<gene>
    <name evidence="14" type="ORF">EDD55_10291</name>
</gene>
<dbReference type="AlphaFoldDB" id="A0A4R3JE44"/>
<feature type="transmembrane region" description="Helical" evidence="12">
    <location>
        <begin position="158"/>
        <end position="177"/>
    </location>
</feature>
<evidence type="ECO:0000313" key="15">
    <source>
        <dbReference type="Proteomes" id="UP000295304"/>
    </source>
</evidence>
<proteinExistence type="inferred from homology"/>
<evidence type="ECO:0000256" key="2">
    <source>
        <dbReference type="ARBA" id="ARBA00022475"/>
    </source>
</evidence>
<keyword evidence="7 11" id="KW-0862">Zinc</keyword>
<evidence type="ECO:0000256" key="11">
    <source>
        <dbReference type="RuleBase" id="RU003983"/>
    </source>
</evidence>
<dbReference type="PANTHER" id="PTHR43221:SF1">
    <property type="entry name" value="PROTEASE HTPX"/>
    <property type="match status" value="1"/>
</dbReference>
<dbReference type="Proteomes" id="UP000295304">
    <property type="component" value="Unassembled WGS sequence"/>
</dbReference>
<evidence type="ECO:0000256" key="12">
    <source>
        <dbReference type="SAM" id="Phobius"/>
    </source>
</evidence>
<dbReference type="GO" id="GO:0004222">
    <property type="term" value="F:metalloendopeptidase activity"/>
    <property type="evidence" value="ECO:0007669"/>
    <property type="project" value="InterPro"/>
</dbReference>
<dbReference type="InterPro" id="IPR050083">
    <property type="entry name" value="HtpX_protease"/>
</dbReference>
<comment type="subcellular location">
    <subcellularLocation>
        <location evidence="1">Cell membrane</location>
        <topology evidence="1">Multi-pass membrane protein</topology>
    </subcellularLocation>
</comment>
<evidence type="ECO:0000256" key="5">
    <source>
        <dbReference type="ARBA" id="ARBA00022723"/>
    </source>
</evidence>
<dbReference type="PANTHER" id="PTHR43221">
    <property type="entry name" value="PROTEASE HTPX"/>
    <property type="match status" value="1"/>
</dbReference>
<keyword evidence="15" id="KW-1185">Reference proteome</keyword>
<dbReference type="GO" id="GO:0046872">
    <property type="term" value="F:metal ion binding"/>
    <property type="evidence" value="ECO:0007669"/>
    <property type="project" value="UniProtKB-KW"/>
</dbReference>
<organism evidence="14 15">
    <name type="scientific">Varunaivibrio sulfuroxidans</name>
    <dbReference type="NCBI Taxonomy" id="1773489"/>
    <lineage>
        <taxon>Bacteria</taxon>
        <taxon>Pseudomonadati</taxon>
        <taxon>Pseudomonadota</taxon>
        <taxon>Alphaproteobacteria</taxon>
        <taxon>Rhodospirillales</taxon>
        <taxon>Magnetovibrionaceae</taxon>
        <taxon>Varunaivibrio</taxon>
    </lineage>
</organism>
<keyword evidence="8 12" id="KW-1133">Transmembrane helix</keyword>
<keyword evidence="4 12" id="KW-0812">Transmembrane</keyword>
<evidence type="ECO:0000256" key="7">
    <source>
        <dbReference type="ARBA" id="ARBA00022833"/>
    </source>
</evidence>
<evidence type="ECO:0000256" key="1">
    <source>
        <dbReference type="ARBA" id="ARBA00004651"/>
    </source>
</evidence>
<keyword evidence="14" id="KW-0346">Stress response</keyword>
<feature type="transmembrane region" description="Helical" evidence="12">
    <location>
        <begin position="183"/>
        <end position="201"/>
    </location>
</feature>